<dbReference type="FunFam" id="3.20.20.70:FF:000031">
    <property type="entry name" value="Glutamate synthase 1 [NADH]"/>
    <property type="match status" value="1"/>
</dbReference>
<keyword evidence="6" id="KW-0285">Flavoprotein</keyword>
<evidence type="ECO:0000256" key="5">
    <source>
        <dbReference type="ARBA" id="ARBA00022605"/>
    </source>
</evidence>
<comment type="cofactor">
    <cofactor evidence="1">
        <name>FMN</name>
        <dbReference type="ChEBI" id="CHEBI:58210"/>
    </cofactor>
</comment>
<dbReference type="eggNOG" id="COG0069">
    <property type="taxonomic scope" value="Bacteria"/>
</dbReference>
<evidence type="ECO:0000256" key="14">
    <source>
        <dbReference type="ARBA" id="ARBA00023164"/>
    </source>
</evidence>
<dbReference type="InterPro" id="IPR013785">
    <property type="entry name" value="Aldolase_TIM"/>
</dbReference>
<evidence type="ECO:0000256" key="2">
    <source>
        <dbReference type="ARBA" id="ARBA00001927"/>
    </source>
</evidence>
<dbReference type="CDD" id="cd02808">
    <property type="entry name" value="GltS_FMN"/>
    <property type="match status" value="1"/>
</dbReference>
<dbReference type="InterPro" id="IPR006982">
    <property type="entry name" value="Glu_synth_centr_N"/>
</dbReference>
<keyword evidence="5" id="KW-0028">Amino-acid biosynthesis</keyword>
<keyword evidence="7" id="KW-0288">FMN</keyword>
<keyword evidence="12" id="KW-0408">Iron</keyword>
<dbReference type="FunFam" id="3.20.20.70:FF:000053">
    <property type="entry name" value="Glutamate synthase large subunit"/>
    <property type="match status" value="1"/>
</dbReference>
<evidence type="ECO:0000256" key="12">
    <source>
        <dbReference type="ARBA" id="ARBA00023004"/>
    </source>
</evidence>
<comment type="cofactor">
    <cofactor evidence="2">
        <name>[3Fe-4S] cluster</name>
        <dbReference type="ChEBI" id="CHEBI:21137"/>
    </cofactor>
</comment>
<feature type="domain" description="Glutamate synthase" evidence="18">
    <location>
        <begin position="352"/>
        <end position="719"/>
    </location>
</feature>
<dbReference type="STRING" id="545697.HMPREF0216_00778"/>
<keyword evidence="21" id="KW-1185">Reference proteome</keyword>
<dbReference type="Proteomes" id="UP000010420">
    <property type="component" value="Unassembled WGS sequence"/>
</dbReference>
<dbReference type="PATRIC" id="fig|545697.3.peg.765"/>
<dbReference type="InterPro" id="IPR002932">
    <property type="entry name" value="Glu_synthdom"/>
</dbReference>
<feature type="domain" description="Glutamate synthase alpha subunit C-terminal" evidence="17">
    <location>
        <begin position="803"/>
        <end position="987"/>
    </location>
</feature>
<evidence type="ECO:0000256" key="11">
    <source>
        <dbReference type="ARBA" id="ARBA00023002"/>
    </source>
</evidence>
<dbReference type="Gene3D" id="3.20.20.70">
    <property type="entry name" value="Aldolase class I"/>
    <property type="match status" value="2"/>
</dbReference>
<keyword evidence="10" id="KW-0315">Glutamine amidotransferase</keyword>
<dbReference type="AlphaFoldDB" id="L1QLH7"/>
<proteinExistence type="inferred from homology"/>
<dbReference type="PANTHER" id="PTHR43100:SF1">
    <property type="entry name" value="GLUTAMATE SYNTHASE [NADPH] SMALL CHAIN"/>
    <property type="match status" value="1"/>
</dbReference>
<evidence type="ECO:0000256" key="15">
    <source>
        <dbReference type="ARBA" id="ARBA00023291"/>
    </source>
</evidence>
<organism evidence="20 21">
    <name type="scientific">Clostridium celatum DSM 1785</name>
    <dbReference type="NCBI Taxonomy" id="545697"/>
    <lineage>
        <taxon>Bacteria</taxon>
        <taxon>Bacillati</taxon>
        <taxon>Bacillota</taxon>
        <taxon>Clostridia</taxon>
        <taxon>Eubacteriales</taxon>
        <taxon>Clostridiaceae</taxon>
        <taxon>Clostridium</taxon>
    </lineage>
</organism>
<evidence type="ECO:0000259" key="17">
    <source>
        <dbReference type="Pfam" id="PF01493"/>
    </source>
</evidence>
<evidence type="ECO:0000256" key="3">
    <source>
        <dbReference type="ARBA" id="ARBA00001974"/>
    </source>
</evidence>
<dbReference type="Pfam" id="PF04898">
    <property type="entry name" value="Glu_syn_central"/>
    <property type="match status" value="1"/>
</dbReference>
<dbReference type="GO" id="GO:0006537">
    <property type="term" value="P:glutamate biosynthetic process"/>
    <property type="evidence" value="ECO:0007669"/>
    <property type="project" value="UniProtKB-KW"/>
</dbReference>
<keyword evidence="9" id="KW-0274">FAD</keyword>
<comment type="caution">
    <text evidence="20">The sequence shown here is derived from an EMBL/GenBank/DDBJ whole genome shotgun (WGS) entry which is preliminary data.</text>
</comment>
<dbReference type="Pfam" id="PF01493">
    <property type="entry name" value="GXGXG"/>
    <property type="match status" value="1"/>
</dbReference>
<dbReference type="InterPro" id="IPR002489">
    <property type="entry name" value="Glu_synth_asu_C"/>
</dbReference>
<reference evidence="20 21" key="1">
    <citation type="submission" date="2012-05" db="EMBL/GenBank/DDBJ databases">
        <authorList>
            <person name="Weinstock G."/>
            <person name="Sodergren E."/>
            <person name="Lobos E.A."/>
            <person name="Fulton L."/>
            <person name="Fulton R."/>
            <person name="Courtney L."/>
            <person name="Fronick C."/>
            <person name="O'Laughlin M."/>
            <person name="Godfrey J."/>
            <person name="Wilson R.M."/>
            <person name="Miner T."/>
            <person name="Farmer C."/>
            <person name="Delehaunty K."/>
            <person name="Cordes M."/>
            <person name="Minx P."/>
            <person name="Tomlinson C."/>
            <person name="Chen J."/>
            <person name="Wollam A."/>
            <person name="Pepin K.H."/>
            <person name="Bhonagiri V."/>
            <person name="Zhang X."/>
            <person name="Suruliraj S."/>
            <person name="Warren W."/>
            <person name="Mitreva M."/>
            <person name="Mardis E.R."/>
            <person name="Wilson R.K."/>
        </authorList>
    </citation>
    <scope>NUCLEOTIDE SEQUENCE [LARGE SCALE GENOMIC DNA]</scope>
    <source>
        <strain evidence="20 21">DSM 1785</strain>
    </source>
</reference>
<comment type="cofactor">
    <cofactor evidence="3">
        <name>FAD</name>
        <dbReference type="ChEBI" id="CHEBI:57692"/>
    </cofactor>
</comment>
<dbReference type="GO" id="GO:0051538">
    <property type="term" value="F:3 iron, 4 sulfur cluster binding"/>
    <property type="evidence" value="ECO:0007669"/>
    <property type="project" value="UniProtKB-KW"/>
</dbReference>
<evidence type="ECO:0000259" key="19">
    <source>
        <dbReference type="Pfam" id="PF04898"/>
    </source>
</evidence>
<evidence type="ECO:0000256" key="6">
    <source>
        <dbReference type="ARBA" id="ARBA00022630"/>
    </source>
</evidence>
<evidence type="ECO:0000256" key="10">
    <source>
        <dbReference type="ARBA" id="ARBA00022962"/>
    </source>
</evidence>
<keyword evidence="11" id="KW-0560">Oxidoreductase</keyword>
<dbReference type="eggNOG" id="COG0070">
    <property type="taxonomic scope" value="Bacteria"/>
</dbReference>
<evidence type="ECO:0000313" key="20">
    <source>
        <dbReference type="EMBL" id="EKY28427.1"/>
    </source>
</evidence>
<dbReference type="FunFam" id="2.160.20.60:FF:000001">
    <property type="entry name" value="Glutamate synthase, large subunit"/>
    <property type="match status" value="1"/>
</dbReference>
<evidence type="ECO:0000256" key="4">
    <source>
        <dbReference type="ARBA" id="ARBA00009716"/>
    </source>
</evidence>
<evidence type="ECO:0000313" key="21">
    <source>
        <dbReference type="Proteomes" id="UP000010420"/>
    </source>
</evidence>
<keyword evidence="8" id="KW-0479">Metal-binding</keyword>
<evidence type="ECO:0000256" key="1">
    <source>
        <dbReference type="ARBA" id="ARBA00001917"/>
    </source>
</evidence>
<evidence type="ECO:0000256" key="9">
    <source>
        <dbReference type="ARBA" id="ARBA00022827"/>
    </source>
</evidence>
<name>L1QLH7_9CLOT</name>
<dbReference type="InterPro" id="IPR051394">
    <property type="entry name" value="Glutamate_Synthase"/>
</dbReference>
<dbReference type="SUPFAM" id="SSF51395">
    <property type="entry name" value="FMN-linked oxidoreductases"/>
    <property type="match status" value="1"/>
</dbReference>
<keyword evidence="15" id="KW-0003">3Fe-4S</keyword>
<dbReference type="GO" id="GO:0015930">
    <property type="term" value="F:glutamate synthase activity"/>
    <property type="evidence" value="ECO:0007669"/>
    <property type="project" value="InterPro"/>
</dbReference>
<comment type="similarity">
    <text evidence="4">Belongs to the glutamate synthase family.</text>
</comment>
<gene>
    <name evidence="20" type="ORF">HMPREF0216_00778</name>
</gene>
<dbReference type="Gene3D" id="2.160.20.60">
    <property type="entry name" value="Glutamate synthase, alpha subunit, C-terminal domain"/>
    <property type="match status" value="1"/>
</dbReference>
<dbReference type="SUPFAM" id="SSF69336">
    <property type="entry name" value="Alpha subunit of glutamate synthase, C-terminal domain"/>
    <property type="match status" value="1"/>
</dbReference>
<keyword evidence="14" id="KW-0314">Glutamate biosynthesis</keyword>
<dbReference type="CDD" id="cd00982">
    <property type="entry name" value="gltB_C"/>
    <property type="match status" value="1"/>
</dbReference>
<dbReference type="InterPro" id="IPR036485">
    <property type="entry name" value="Glu_synth_asu_C_sf"/>
</dbReference>
<dbReference type="Pfam" id="PF01645">
    <property type="entry name" value="Glu_synthase"/>
    <property type="match status" value="1"/>
</dbReference>
<dbReference type="PANTHER" id="PTHR43100">
    <property type="entry name" value="GLUTAMATE SYNTHASE [NADPH] SMALL CHAIN"/>
    <property type="match status" value="1"/>
</dbReference>
<accession>L1QLH7</accession>
<dbReference type="NCBIfam" id="NF008730">
    <property type="entry name" value="PRK11750.1"/>
    <property type="match status" value="1"/>
</dbReference>
<dbReference type="GO" id="GO:0046872">
    <property type="term" value="F:metal ion binding"/>
    <property type="evidence" value="ECO:0007669"/>
    <property type="project" value="UniProtKB-KW"/>
</dbReference>
<evidence type="ECO:0000259" key="18">
    <source>
        <dbReference type="Pfam" id="PF01645"/>
    </source>
</evidence>
<evidence type="ECO:0000256" key="13">
    <source>
        <dbReference type="ARBA" id="ARBA00023014"/>
    </source>
</evidence>
<comment type="pathway">
    <text evidence="16">Amino-acid biosynthesis.</text>
</comment>
<dbReference type="EMBL" id="AMEZ01000024">
    <property type="protein sequence ID" value="EKY28427.1"/>
    <property type="molecule type" value="Genomic_DNA"/>
</dbReference>
<evidence type="ECO:0000256" key="16">
    <source>
        <dbReference type="ARBA" id="ARBA00029440"/>
    </source>
</evidence>
<feature type="domain" description="Glutamate synthase central-N" evidence="19">
    <location>
        <begin position="9"/>
        <end position="290"/>
    </location>
</feature>
<keyword evidence="13" id="KW-0411">Iron-sulfur</keyword>
<dbReference type="HOGENOM" id="CLU_000422_12_0_9"/>
<evidence type="ECO:0000256" key="7">
    <source>
        <dbReference type="ARBA" id="ARBA00022643"/>
    </source>
</evidence>
<sequence length="1063" mass="117844">MDKDERTTYQKAFGYGYEDLKTNIYEMAQNMHEPMAAMGIDTPLAVLSLKDQPLFNYFKQLFAQVTNPPIDAIREEIVTSTNVYLGSKGNMLDDCPESCRQIEIVNPIINNKDLVKIKSLDGQGYKIKTLDITFDRTKKNSLEISLKYLCREALQLINEGANVLVLSDRFVDEANVPIPSLLAVAAVNNYLIKKGVRSLADIIIETGEPREVHHFATLLGYGATAVNPYLAYECIHEMVEDGIITIPYEEATNNYDKAIVKGITKILSKMGISTIRSYQGAQIFEALGIDKSLIDKYFTNTISRIGGLNLQDIEKEALSKHDKAYNKRYKQLNFQLDNFGRDKLRSAGEKHLYNPVTIYMLQQATRTGDYKKFKEYTSLINKEEEGLTLRGLLDFEFTENPIPLEEVEPVSSIVKRFKTGAMSYGSISKEAHETLAIAMNRLGGKSNTGEGGEDRERWIPLENGDSKRSKIKQIASGRFGVTSEYLVNADELQIKMAQGAKPGEGGQLPANKVYPWIAKTRHSTTAVGLISPPPHHDIYSIEDLAQLIYDLKNSNIYADVSVKLASEAGVGTVAAGVAKAGADVILVAGYDGGTGASPKTSIQHAGLPWELGLAETHQTLVMNNLRDRVRVETDGKLMTGRDVAIAALLGAEEFGFATAPLVTLGCVMMRVCNLDTCPVGIATQNEELRKRFTGKPEYVVNFMEFIARELREYMAKLGFRSLDEMVGRVDKLKKKETLNNWKAERIDLSLVLDKTQVNSENGVKFNTNNKYNHKLNEVKDSIMLLDLAKPALDNKEKVKIELEIHNTDRTFGTILGSEITRRYKEEGLEEDTIWIKGIGAAGQSFGAFIPSGLTLEVEGDGNDYVGKGLSGGKIVVYPPKNSKIIASENIIVGNVALYGATSGKAFFNGIVGERFCVRNSGAIAVNEGCGAHGCEYMTGGKAVILGETGVNFAAGMSGGIAYVLDENEKFNSRVNKEMVIIEKPNNEDIEFLKDIITEHYTLTNSLKAKTILDDFDLYITKFKKVIPKDYKEVLELVKINEEKGFTRDEALVNAFYEKTRKVM</sequence>
<evidence type="ECO:0000256" key="8">
    <source>
        <dbReference type="ARBA" id="ARBA00022723"/>
    </source>
</evidence>
<protein>
    <submittedName>
        <fullName evidence="20">Putative glutamate synthase [NADPH], large subunit</fullName>
    </submittedName>
</protein>